<name>G0R053_ICHMU</name>
<protein>
    <submittedName>
        <fullName evidence="6">Uncharacterized protein</fullName>
    </submittedName>
</protein>
<evidence type="ECO:0000259" key="5">
    <source>
        <dbReference type="Pfam" id="PF22956"/>
    </source>
</evidence>
<dbReference type="Pfam" id="PF22956">
    <property type="entry name" value="VPS15-like_hel"/>
    <property type="match status" value="1"/>
</dbReference>
<dbReference type="InParanoid" id="G0R053"/>
<feature type="repeat" description="HEAT" evidence="3">
    <location>
        <begin position="326"/>
        <end position="363"/>
    </location>
</feature>
<dbReference type="Pfam" id="PF22646">
    <property type="entry name" value="PPP2R1A-like_HEAT"/>
    <property type="match status" value="1"/>
</dbReference>
<keyword evidence="1" id="KW-0677">Repeat</keyword>
<dbReference type="InterPro" id="IPR051023">
    <property type="entry name" value="PP2A_Regulatory_Subunit_A"/>
</dbReference>
<dbReference type="InterPro" id="IPR016024">
    <property type="entry name" value="ARM-type_fold"/>
</dbReference>
<dbReference type="PANTHER" id="PTHR10648:SF4">
    <property type="entry name" value="PROTEIN PHOSPHATASE 2 (FORMERLY 2A), REGULATORY SUBUNIT A, BETA ISOFORM-RELATED"/>
    <property type="match status" value="1"/>
</dbReference>
<evidence type="ECO:0000256" key="1">
    <source>
        <dbReference type="ARBA" id="ARBA00022737"/>
    </source>
</evidence>
<dbReference type="PROSITE" id="PS50077">
    <property type="entry name" value="HEAT_REPEAT"/>
    <property type="match status" value="4"/>
</dbReference>
<dbReference type="EMBL" id="GL984180">
    <property type="protein sequence ID" value="EGR29152.1"/>
    <property type="molecule type" value="Genomic_DNA"/>
</dbReference>
<evidence type="ECO:0000256" key="3">
    <source>
        <dbReference type="PROSITE-ProRule" id="PRU00103"/>
    </source>
</evidence>
<dbReference type="OrthoDB" id="340346at2759"/>
<dbReference type="SUPFAM" id="SSF48371">
    <property type="entry name" value="ARM repeat"/>
    <property type="match status" value="1"/>
</dbReference>
<organism evidence="6 7">
    <name type="scientific">Ichthyophthirius multifiliis</name>
    <name type="common">White spot disease agent</name>
    <name type="synonym">Ich</name>
    <dbReference type="NCBI Taxonomy" id="5932"/>
    <lineage>
        <taxon>Eukaryota</taxon>
        <taxon>Sar</taxon>
        <taxon>Alveolata</taxon>
        <taxon>Ciliophora</taxon>
        <taxon>Intramacronucleata</taxon>
        <taxon>Oligohymenophorea</taxon>
        <taxon>Hymenostomatida</taxon>
        <taxon>Ophryoglenina</taxon>
        <taxon>Ichthyophthirius</taxon>
    </lineage>
</organism>
<dbReference type="GO" id="GO:0000159">
    <property type="term" value="C:protein phosphatase type 2A complex"/>
    <property type="evidence" value="ECO:0007669"/>
    <property type="project" value="TreeGrafter"/>
</dbReference>
<reference evidence="6 7" key="1">
    <citation type="submission" date="2011-07" db="EMBL/GenBank/DDBJ databases">
        <authorList>
            <person name="Coyne R."/>
            <person name="Brami D."/>
            <person name="Johnson J."/>
            <person name="Hostetler J."/>
            <person name="Hannick L."/>
            <person name="Clark T."/>
            <person name="Cassidy-Hanley D."/>
            <person name="Inman J."/>
        </authorList>
    </citation>
    <scope>NUCLEOTIDE SEQUENCE [LARGE SCALE GENOMIC DNA]</scope>
    <source>
        <strain evidence="6 7">G5</strain>
    </source>
</reference>
<dbReference type="InterPro" id="IPR055231">
    <property type="entry name" value="2AA_helical"/>
</dbReference>
<feature type="repeat" description="HEAT" evidence="3">
    <location>
        <begin position="365"/>
        <end position="403"/>
    </location>
</feature>
<dbReference type="GO" id="GO:0005634">
    <property type="term" value="C:nucleus"/>
    <property type="evidence" value="ECO:0007669"/>
    <property type="project" value="TreeGrafter"/>
</dbReference>
<dbReference type="Gene3D" id="1.25.10.10">
    <property type="entry name" value="Leucine-rich Repeat Variant"/>
    <property type="match status" value="1"/>
</dbReference>
<proteinExistence type="inferred from homology"/>
<gene>
    <name evidence="6" type="ORF">IMG5_162070</name>
</gene>
<dbReference type="eggNOG" id="KOG0211">
    <property type="taxonomic scope" value="Eukaryota"/>
</dbReference>
<dbReference type="InterPro" id="IPR054573">
    <property type="entry name" value="PP2A/SF3B1-like_HEAT"/>
</dbReference>
<dbReference type="STRING" id="857967.G0R053"/>
<sequence length="581" mass="67211">MSNYLNNDNDEEDCTIYIEELKSDDPNLKINAVTKIIQIAKILGQNRVREELIPYLIEIIEELDNEEDFLTSLCEQIVQLNDFIGGKAYSHLLIAPLELLASMEENIIRQKAVNSLIQISNNQESQFFSTHFFSMIKQLAGWDNYPSRISACSLIGATYFQFQEAQREDLMNSFEKLCKDDTPMVRRTASQNIEEKQQTQLFFKEKLLPMWLNLLKDNVDSVKVKSIEISPKLITRLSKSDVAEKFVKNIKEILTAKGKSWRIRYAIAEIICDLILNVENDCIQKEILPIYEILLKDSEHEVRSITLIKVPELCQHLPSSILTTNLLPVLNGLVQDTSQHVRSSLGEIICKIANFFEQNSVISGIIPIVESLLKDETLDVRLSLINNIQLINQYIGNENVKKYILPAFQSIQNDKQWRFRLVFVEFIPNFLQQIGFEEFKEQFLEFVKIFAFDHYSAIREQVFANFLVISKTLGYPAIKNIFFDLVNQLIKSNNYIYRVTATKSIGHLIDVIPKNDLNEIFEILQNNLFDDKVPNVKINLLKLYNSIQEKLNPSVRNKFIQKTKILLKDNDADLSYFASLI</sequence>
<accession>G0R053</accession>
<feature type="domain" description="Phosphatase 2A Regulatory Subunit A helical" evidence="5">
    <location>
        <begin position="363"/>
        <end position="441"/>
    </location>
</feature>
<dbReference type="GO" id="GO:0005829">
    <property type="term" value="C:cytosol"/>
    <property type="evidence" value="ECO:0007669"/>
    <property type="project" value="TreeGrafter"/>
</dbReference>
<dbReference type="RefSeq" id="XP_004030388.1">
    <property type="nucleotide sequence ID" value="XM_004030340.1"/>
</dbReference>
<dbReference type="InterPro" id="IPR011989">
    <property type="entry name" value="ARM-like"/>
</dbReference>
<comment type="similarity">
    <text evidence="2">Belongs to the phosphatase 2A regulatory subunit A family.</text>
</comment>
<evidence type="ECO:0000256" key="2">
    <source>
        <dbReference type="ARBA" id="ARBA00038332"/>
    </source>
</evidence>
<evidence type="ECO:0000313" key="6">
    <source>
        <dbReference type="EMBL" id="EGR29152.1"/>
    </source>
</evidence>
<feature type="repeat" description="HEAT" evidence="3">
    <location>
        <begin position="404"/>
        <end position="442"/>
    </location>
</feature>
<dbReference type="InterPro" id="IPR021133">
    <property type="entry name" value="HEAT_type_2"/>
</dbReference>
<evidence type="ECO:0000313" key="7">
    <source>
        <dbReference type="Proteomes" id="UP000008983"/>
    </source>
</evidence>
<dbReference type="GO" id="GO:0019888">
    <property type="term" value="F:protein phosphatase regulator activity"/>
    <property type="evidence" value="ECO:0007669"/>
    <property type="project" value="TreeGrafter"/>
</dbReference>
<dbReference type="GeneID" id="14905254"/>
<evidence type="ECO:0000259" key="4">
    <source>
        <dbReference type="Pfam" id="PF22646"/>
    </source>
</evidence>
<dbReference type="PANTHER" id="PTHR10648">
    <property type="entry name" value="SERINE/THREONINE-PROTEIN PHOSPHATASE PP2A 65 KDA REGULATORY SUBUNIT"/>
    <property type="match status" value="1"/>
</dbReference>
<keyword evidence="7" id="KW-1185">Reference proteome</keyword>
<feature type="repeat" description="HEAT" evidence="3">
    <location>
        <begin position="287"/>
        <end position="325"/>
    </location>
</feature>
<dbReference type="Proteomes" id="UP000008983">
    <property type="component" value="Unassembled WGS sequence"/>
</dbReference>
<dbReference type="OMA" id="DIAEVRC"/>
<dbReference type="AlphaFoldDB" id="G0R053"/>
<feature type="domain" description="Phosphatase PP2A regulatory subunit A/Splicing factor 3B subunit 1-like HEAT repeat" evidence="4">
    <location>
        <begin position="283"/>
        <end position="353"/>
    </location>
</feature>